<dbReference type="InterPro" id="IPR000719">
    <property type="entry name" value="Prot_kinase_dom"/>
</dbReference>
<comment type="catalytic activity">
    <reaction evidence="8">
        <text>L-seryl-[protein] + ATP = O-phospho-L-seryl-[protein] + ADP + H(+)</text>
        <dbReference type="Rhea" id="RHEA:17989"/>
        <dbReference type="Rhea" id="RHEA-COMP:9863"/>
        <dbReference type="Rhea" id="RHEA-COMP:11604"/>
        <dbReference type="ChEBI" id="CHEBI:15378"/>
        <dbReference type="ChEBI" id="CHEBI:29999"/>
        <dbReference type="ChEBI" id="CHEBI:30616"/>
        <dbReference type="ChEBI" id="CHEBI:83421"/>
        <dbReference type="ChEBI" id="CHEBI:456216"/>
        <dbReference type="EC" id="2.7.11.1"/>
    </reaction>
</comment>
<dbReference type="SUPFAM" id="SSF56112">
    <property type="entry name" value="Protein kinase-like (PK-like)"/>
    <property type="match status" value="1"/>
</dbReference>
<evidence type="ECO:0000256" key="1">
    <source>
        <dbReference type="ARBA" id="ARBA00012513"/>
    </source>
</evidence>
<organism evidence="11">
    <name type="scientific">Talaromyces marneffei PM1</name>
    <dbReference type="NCBI Taxonomy" id="1077442"/>
    <lineage>
        <taxon>Eukaryota</taxon>
        <taxon>Fungi</taxon>
        <taxon>Dikarya</taxon>
        <taxon>Ascomycota</taxon>
        <taxon>Pezizomycotina</taxon>
        <taxon>Eurotiomycetes</taxon>
        <taxon>Eurotiomycetidae</taxon>
        <taxon>Eurotiales</taxon>
        <taxon>Trichocomaceae</taxon>
        <taxon>Talaromyces</taxon>
        <taxon>Talaromyces sect. Talaromyces</taxon>
    </lineage>
</organism>
<evidence type="ECO:0000256" key="5">
    <source>
        <dbReference type="ARBA" id="ARBA00022777"/>
    </source>
</evidence>
<dbReference type="Gene3D" id="1.10.510.10">
    <property type="entry name" value="Transferase(Phosphotransferase) domain 1"/>
    <property type="match status" value="1"/>
</dbReference>
<keyword evidence="6" id="KW-0067">ATP-binding</keyword>
<evidence type="ECO:0000256" key="9">
    <source>
        <dbReference type="SAM" id="MobiDB-lite"/>
    </source>
</evidence>
<reference evidence="11" key="1">
    <citation type="journal article" date="2014" name="PLoS Genet.">
        <title>Signature Gene Expression Reveals Novel Clues to the Molecular Mechanisms of Dimorphic Transition in Penicillium marneffei.</title>
        <authorList>
            <person name="Yang E."/>
            <person name="Wang G."/>
            <person name="Cai J."/>
            <person name="Woo P.C."/>
            <person name="Lau S.K."/>
            <person name="Yuen K.-Y."/>
            <person name="Chow W.-N."/>
            <person name="Lin X."/>
        </authorList>
    </citation>
    <scope>NUCLEOTIDE SEQUENCE [LARGE SCALE GENOMIC DNA]</scope>
    <source>
        <strain evidence="11">PM1</strain>
    </source>
</reference>
<dbReference type="InterPro" id="IPR059233">
    <property type="entry name" value="MobB_NdrA/B/Cbk1"/>
</dbReference>
<dbReference type="Gene3D" id="3.30.200.20">
    <property type="entry name" value="Phosphorylase Kinase, domain 1"/>
    <property type="match status" value="1"/>
</dbReference>
<evidence type="ECO:0000256" key="6">
    <source>
        <dbReference type="ARBA" id="ARBA00022840"/>
    </source>
</evidence>
<dbReference type="EMBL" id="JPOX01000001">
    <property type="protein sequence ID" value="KFX53315.1"/>
    <property type="molecule type" value="Genomic_DNA"/>
</dbReference>
<evidence type="ECO:0000256" key="4">
    <source>
        <dbReference type="ARBA" id="ARBA00022741"/>
    </source>
</evidence>
<evidence type="ECO:0000256" key="8">
    <source>
        <dbReference type="ARBA" id="ARBA00048679"/>
    </source>
</evidence>
<dbReference type="GO" id="GO:0035556">
    <property type="term" value="P:intracellular signal transduction"/>
    <property type="evidence" value="ECO:0007669"/>
    <property type="project" value="TreeGrafter"/>
</dbReference>
<keyword evidence="4" id="KW-0547">Nucleotide-binding</keyword>
<keyword evidence="2" id="KW-0723">Serine/threonine-protein kinase</keyword>
<dbReference type="InterPro" id="IPR050236">
    <property type="entry name" value="Ser_Thr_kinase_AGC"/>
</dbReference>
<accession>A0A093VM83</accession>
<evidence type="ECO:0000256" key="7">
    <source>
        <dbReference type="ARBA" id="ARBA00047899"/>
    </source>
</evidence>
<feature type="region of interest" description="Disordered" evidence="9">
    <location>
        <begin position="1"/>
        <end position="50"/>
    </location>
</feature>
<dbReference type="InterPro" id="IPR011009">
    <property type="entry name" value="Kinase-like_dom_sf"/>
</dbReference>
<name>A0A093VM83_TALMA</name>
<dbReference type="AlphaFoldDB" id="A0A093VM83"/>
<keyword evidence="3" id="KW-0808">Transferase</keyword>
<dbReference type="PANTHER" id="PTHR24356:SF400">
    <property type="entry name" value="SERINE_THREONINE-PROTEIN KINASE CBK1"/>
    <property type="match status" value="1"/>
</dbReference>
<dbReference type="PANTHER" id="PTHR24356">
    <property type="entry name" value="SERINE/THREONINE-PROTEIN KINASE"/>
    <property type="match status" value="1"/>
</dbReference>
<gene>
    <name evidence="11" type="ORF">GQ26_0011630</name>
</gene>
<evidence type="ECO:0000256" key="3">
    <source>
        <dbReference type="ARBA" id="ARBA00022679"/>
    </source>
</evidence>
<dbReference type="GO" id="GO:0005524">
    <property type="term" value="F:ATP binding"/>
    <property type="evidence" value="ECO:0007669"/>
    <property type="project" value="UniProtKB-KW"/>
</dbReference>
<comment type="caution">
    <text evidence="11">The sequence shown here is derived from an EMBL/GenBank/DDBJ whole genome shotgun (WGS) entry which is preliminary data.</text>
</comment>
<keyword evidence="5 11" id="KW-0418">Kinase</keyword>
<dbReference type="eggNOG" id="KOG0605">
    <property type="taxonomic scope" value="Eukaryota"/>
</dbReference>
<sequence>MPKRNNRLFGGYSKGTTSINDCTVNPQTSEEKQSGPSNDSQQESLSSGASLVSKIRRGKVKLLSKLGLWNSGDTGEYSMNPLDLDSLCSTIASEQDSEDERIANVSNHFCPSSNDFPTTIEFYQQPVSTPGTDNLVSESFESAQASFEDEFYMKPNVDRTSREPVLARRLSLKLFIFGPSTVIRRAKTKARPGIVRMEGSCPIPLDYRCDGSEQDSTDQSAYISPIFSQADYRSSIDGVSTSLMLLSPASEASAPRIWSGSSRSAPSIQLVTKAKVKPSIVTAETAAVAKVFFETHFNAIHSPQDSRKKRFLELQAHLRLLPFTSDEQHEVQKAWAAQESEYLRQTRVLKTRSNRAHNSDTVSLAGYEVIGVLGQGSFGTVQLVKEKTLDQDLLYKKGSKLLTCLDGIQASKPSWRLTTRGSLESDGYGSGRVHSKPNWNRVYAMKVIRKAEMVRLCQEGHIRAEREILAASERSKWIVPLVASFQDAVNLYLVMEYEVGGDFFGLLIRQGVLAEGDTMWYVAEMILCVEEAHRLGWIHRDVKPENFLISASGHLKLADFGLAFDGHWSHNQSYFHNHRYSLLSKLGIDIQGDTEDQEKSQGPENSEAGLLQQSSFVRHHHDQTDEPVLDWRDRKEKRRFARSIVGTSQYMAPEIIAGEPYDGRCDYWSIGIILYECLYGMTPFYREDREETKRCIRDHRYTLHFPQDRLSDLIISYHAIDLIQRLLLRKEFRLSSRGYKINDCALWHGLQSHIYAKSSDPRNSYWKGNHVYRDDATDIKAHRWFRDHSWNDMLLRRPPYVPEERCWEDITFRNGANAAFNGTITTQEQQQLNKVPLPPMPDPWTPEYQNMIEQNAFENRIDDHVSKKRKHKEKKRARDKILRDAIAGPTALDVRTKGAFVGYTWRRPKPVRDVLEIERGRSLVC</sequence>
<evidence type="ECO:0000256" key="2">
    <source>
        <dbReference type="ARBA" id="ARBA00022527"/>
    </source>
</evidence>
<protein>
    <recommendedName>
        <fullName evidence="1">non-specific serine/threonine protein kinase</fullName>
        <ecNumber evidence="1">2.7.11.1</ecNumber>
    </recommendedName>
</protein>
<evidence type="ECO:0000313" key="11">
    <source>
        <dbReference type="EMBL" id="KFX53315.1"/>
    </source>
</evidence>
<dbReference type="SMART" id="SM00220">
    <property type="entry name" value="S_TKc"/>
    <property type="match status" value="1"/>
</dbReference>
<proteinExistence type="predicted"/>
<dbReference type="EC" id="2.7.11.1" evidence="1"/>
<dbReference type="Pfam" id="PF00069">
    <property type="entry name" value="Pkinase"/>
    <property type="match status" value="2"/>
</dbReference>
<comment type="catalytic activity">
    <reaction evidence="7">
        <text>L-threonyl-[protein] + ATP = O-phospho-L-threonyl-[protein] + ADP + H(+)</text>
        <dbReference type="Rhea" id="RHEA:46608"/>
        <dbReference type="Rhea" id="RHEA-COMP:11060"/>
        <dbReference type="Rhea" id="RHEA-COMP:11605"/>
        <dbReference type="ChEBI" id="CHEBI:15378"/>
        <dbReference type="ChEBI" id="CHEBI:30013"/>
        <dbReference type="ChEBI" id="CHEBI:30616"/>
        <dbReference type="ChEBI" id="CHEBI:61977"/>
        <dbReference type="ChEBI" id="CHEBI:456216"/>
        <dbReference type="EC" id="2.7.11.1"/>
    </reaction>
</comment>
<feature type="domain" description="Protein kinase" evidence="10">
    <location>
        <begin position="367"/>
        <end position="756"/>
    </location>
</feature>
<dbReference type="CDD" id="cd21742">
    <property type="entry name" value="MobB_NDR_LATS-like"/>
    <property type="match status" value="1"/>
</dbReference>
<dbReference type="PROSITE" id="PS50011">
    <property type="entry name" value="PROTEIN_KINASE_DOM"/>
    <property type="match status" value="1"/>
</dbReference>
<dbReference type="GO" id="GO:0004674">
    <property type="term" value="F:protein serine/threonine kinase activity"/>
    <property type="evidence" value="ECO:0007669"/>
    <property type="project" value="UniProtKB-KW"/>
</dbReference>
<dbReference type="HOGENOM" id="CLU_000288_19_1_1"/>
<evidence type="ECO:0000259" key="10">
    <source>
        <dbReference type="PROSITE" id="PS50011"/>
    </source>
</evidence>
<feature type="compositionally biased region" description="Polar residues" evidence="9">
    <location>
        <begin position="14"/>
        <end position="50"/>
    </location>
</feature>